<keyword evidence="2" id="KW-1185">Reference proteome</keyword>
<dbReference type="EMBL" id="JAFJYC010000002">
    <property type="protein sequence ID" value="MBT9433195.1"/>
    <property type="molecule type" value="Genomic_DNA"/>
</dbReference>
<sequence length="141" mass="15919">MSKPQFATAEQGEAFCFDYTDYLSASCKKRWSFIDAIYGVIPIFGMVTRKAAVSSQTDQEKLKALALQVLSTQLNDETNIIRLITLAGQQGLTRFYIKLPYAIEGEQLSHIRQEVGQPLQLTQQDERLLIRLPAHRTAPCI</sequence>
<accession>A0ABS5YDT4</accession>
<protein>
    <submittedName>
        <fullName evidence="1">Uncharacterized protein</fullName>
    </submittedName>
</protein>
<dbReference type="RefSeq" id="WP_215670826.1">
    <property type="nucleotide sequence ID" value="NZ_JAFJYC010000002.1"/>
</dbReference>
<organism evidence="1 2">
    <name type="scientific">Candidatus Sodalis endolongispinus</name>
    <dbReference type="NCBI Taxonomy" id="2812662"/>
    <lineage>
        <taxon>Bacteria</taxon>
        <taxon>Pseudomonadati</taxon>
        <taxon>Pseudomonadota</taxon>
        <taxon>Gammaproteobacteria</taxon>
        <taxon>Enterobacterales</taxon>
        <taxon>Bruguierivoracaceae</taxon>
        <taxon>Sodalis</taxon>
    </lineage>
</organism>
<evidence type="ECO:0000313" key="1">
    <source>
        <dbReference type="EMBL" id="MBT9433195.1"/>
    </source>
</evidence>
<reference evidence="1 2" key="1">
    <citation type="journal article" date="2021" name="Genome Biol. Evol.">
        <title>The evolution of interdependence in a four-way mealybug symbiosis.</title>
        <authorList>
            <person name="Garber A.I."/>
            <person name="Kupper M."/>
            <person name="Laetsch D.R."/>
            <person name="Weldon S.R."/>
            <person name="Ladinsky M.S."/>
            <person name="Bjorkman P.J."/>
            <person name="McCutcheon J.P."/>
        </authorList>
    </citation>
    <scope>NUCLEOTIDE SEQUENCE [LARGE SCALE GENOMIC DNA]</scope>
    <source>
        <strain evidence="1">SOD</strain>
    </source>
</reference>
<name>A0ABS5YDT4_9GAMM</name>
<proteinExistence type="predicted"/>
<gene>
    <name evidence="1" type="ORF">JZM24_15700</name>
</gene>
<evidence type="ECO:0000313" key="2">
    <source>
        <dbReference type="Proteomes" id="UP000811282"/>
    </source>
</evidence>
<comment type="caution">
    <text evidence="1">The sequence shown here is derived from an EMBL/GenBank/DDBJ whole genome shotgun (WGS) entry which is preliminary data.</text>
</comment>
<dbReference type="Proteomes" id="UP000811282">
    <property type="component" value="Unassembled WGS sequence"/>
</dbReference>